<evidence type="ECO:0000313" key="1">
    <source>
        <dbReference type="EMBL" id="KAK4036324.1"/>
    </source>
</evidence>
<accession>A0ABR0B3Q0</accession>
<evidence type="ECO:0000313" key="2">
    <source>
        <dbReference type="Proteomes" id="UP001234178"/>
    </source>
</evidence>
<organism evidence="1 2">
    <name type="scientific">Daphnia magna</name>
    <dbReference type="NCBI Taxonomy" id="35525"/>
    <lineage>
        <taxon>Eukaryota</taxon>
        <taxon>Metazoa</taxon>
        <taxon>Ecdysozoa</taxon>
        <taxon>Arthropoda</taxon>
        <taxon>Crustacea</taxon>
        <taxon>Branchiopoda</taxon>
        <taxon>Diplostraca</taxon>
        <taxon>Cladocera</taxon>
        <taxon>Anomopoda</taxon>
        <taxon>Daphniidae</taxon>
        <taxon>Daphnia</taxon>
    </lineage>
</organism>
<keyword evidence="2" id="KW-1185">Reference proteome</keyword>
<proteinExistence type="predicted"/>
<name>A0ABR0B3Q0_9CRUS</name>
<sequence>MDWQINYYTGFVPWVIEVWTQMAAKKNTTAANRNSILQETRLSHKLKEAIFPAQFKKTNDFQQQKSRVFF</sequence>
<comment type="caution">
    <text evidence="1">The sequence shown here is derived from an EMBL/GenBank/DDBJ whole genome shotgun (WGS) entry which is preliminary data.</text>
</comment>
<gene>
    <name evidence="1" type="ORF">OUZ56_028385</name>
</gene>
<protein>
    <submittedName>
        <fullName evidence="1">Uncharacterized protein</fullName>
    </submittedName>
</protein>
<dbReference type="EMBL" id="JAOYFB010000040">
    <property type="protein sequence ID" value="KAK4036324.1"/>
    <property type="molecule type" value="Genomic_DNA"/>
</dbReference>
<reference evidence="1 2" key="1">
    <citation type="journal article" date="2023" name="Nucleic Acids Res.">
        <title>The hologenome of Daphnia magna reveals possible DNA methylation and microbiome-mediated evolution of the host genome.</title>
        <authorList>
            <person name="Chaturvedi A."/>
            <person name="Li X."/>
            <person name="Dhandapani V."/>
            <person name="Marshall H."/>
            <person name="Kissane S."/>
            <person name="Cuenca-Cambronero M."/>
            <person name="Asole G."/>
            <person name="Calvet F."/>
            <person name="Ruiz-Romero M."/>
            <person name="Marangio P."/>
            <person name="Guigo R."/>
            <person name="Rago D."/>
            <person name="Mirbahai L."/>
            <person name="Eastwood N."/>
            <person name="Colbourne J.K."/>
            <person name="Zhou J."/>
            <person name="Mallon E."/>
            <person name="Orsini L."/>
        </authorList>
    </citation>
    <scope>NUCLEOTIDE SEQUENCE [LARGE SCALE GENOMIC DNA]</scope>
    <source>
        <strain evidence="1">LRV0_1</strain>
    </source>
</reference>
<dbReference type="Proteomes" id="UP001234178">
    <property type="component" value="Unassembled WGS sequence"/>
</dbReference>